<evidence type="ECO:0000259" key="3">
    <source>
        <dbReference type="PROSITE" id="PS01186"/>
    </source>
</evidence>
<organism evidence="4 5">
    <name type="scientific">Ostreobium quekettii</name>
    <dbReference type="NCBI Taxonomy" id="121088"/>
    <lineage>
        <taxon>Eukaryota</taxon>
        <taxon>Viridiplantae</taxon>
        <taxon>Chlorophyta</taxon>
        <taxon>core chlorophytes</taxon>
        <taxon>Ulvophyceae</taxon>
        <taxon>TCBD clade</taxon>
        <taxon>Bryopsidales</taxon>
        <taxon>Ostreobineae</taxon>
        <taxon>Ostreobiaceae</taxon>
        <taxon>Ostreobium</taxon>
    </lineage>
</organism>
<accession>A0A8S1J6W6</accession>
<evidence type="ECO:0000313" key="5">
    <source>
        <dbReference type="Proteomes" id="UP000708148"/>
    </source>
</evidence>
<feature type="domain" description="EGF-like" evidence="2 3">
    <location>
        <begin position="268"/>
        <end position="279"/>
    </location>
</feature>
<sequence>METRAAVFATTLLALAALCAADCSLELGVDPGASRFTLGGAASASLVGSLGPLEGIFAQEQRVGVSGALRLESDEDCPQGADGLDAFWRTLSVRSRQGAPLAVYPGLVSTRLTGLGFTLSTFNFTDVGLSWSASAFRADAGGAPGAFVAEVVLAYVAGGLVYETASASGVLNDVPLNYTVTQEVSGLLTAEASTLTLDFLPKNFTFGTDIRLDVRGFGGFNNTDLVRVEGDLNVTLAGTVSASVTTGCAPSCGANGRCMRDQFGRLGCQCQCGWEGASCDVPSGFCSPFPPSEIPVCGSDDRVVVEAQCACREGWRGPLCDICAEDGACAERLGAPGAKCVTGFGYGETSAGKVYACEGVSGENVLAEFFGPRLGLRCNTSGSGENGSIFGRILPGTDDDEDGEGTPFCVVDFLFDGEEEDRVACEARGCTFQVGSEAVACAGPVACTCDGRECKKNINDTIGTVRSMALDCGGQAECEQCGEGQQACTVTFDGALGQIDLVGACAAGECRDPEGDSILGN</sequence>
<keyword evidence="1" id="KW-0732">Signal</keyword>
<dbReference type="AlphaFoldDB" id="A0A8S1J6W6"/>
<dbReference type="EMBL" id="CAJHUC010002216">
    <property type="protein sequence ID" value="CAD7703416.1"/>
    <property type="molecule type" value="Genomic_DNA"/>
</dbReference>
<dbReference type="PROSITE" id="PS00022">
    <property type="entry name" value="EGF_1"/>
    <property type="match status" value="1"/>
</dbReference>
<evidence type="ECO:0000313" key="4">
    <source>
        <dbReference type="EMBL" id="CAD7703416.1"/>
    </source>
</evidence>
<name>A0A8S1J6W6_9CHLO</name>
<keyword evidence="5" id="KW-1185">Reference proteome</keyword>
<feature type="chain" id="PRO_5035865516" description="EGF-like domain-containing protein" evidence="1">
    <location>
        <begin position="22"/>
        <end position="521"/>
    </location>
</feature>
<dbReference type="OrthoDB" id="283575at2759"/>
<gene>
    <name evidence="4" type="ORF">OSTQU699_LOCUS8773</name>
</gene>
<dbReference type="PROSITE" id="PS01186">
    <property type="entry name" value="EGF_2"/>
    <property type="match status" value="1"/>
</dbReference>
<evidence type="ECO:0000256" key="1">
    <source>
        <dbReference type="SAM" id="SignalP"/>
    </source>
</evidence>
<evidence type="ECO:0000259" key="2">
    <source>
        <dbReference type="PROSITE" id="PS00022"/>
    </source>
</evidence>
<dbReference type="Proteomes" id="UP000708148">
    <property type="component" value="Unassembled WGS sequence"/>
</dbReference>
<dbReference type="Pfam" id="PF23106">
    <property type="entry name" value="EGF_Teneurin"/>
    <property type="match status" value="1"/>
</dbReference>
<proteinExistence type="predicted"/>
<dbReference type="Gene3D" id="2.10.25.10">
    <property type="entry name" value="Laminin"/>
    <property type="match status" value="1"/>
</dbReference>
<dbReference type="InterPro" id="IPR000742">
    <property type="entry name" value="EGF"/>
</dbReference>
<reference evidence="4" key="1">
    <citation type="submission" date="2020-12" db="EMBL/GenBank/DDBJ databases">
        <authorList>
            <person name="Iha C."/>
        </authorList>
    </citation>
    <scope>NUCLEOTIDE SEQUENCE</scope>
</reference>
<feature type="signal peptide" evidence="1">
    <location>
        <begin position="1"/>
        <end position="21"/>
    </location>
</feature>
<protein>
    <recommendedName>
        <fullName evidence="2 3">EGF-like domain-containing protein</fullName>
    </recommendedName>
</protein>
<comment type="caution">
    <text evidence="4">The sequence shown here is derived from an EMBL/GenBank/DDBJ whole genome shotgun (WGS) entry which is preliminary data.</text>
</comment>